<name>A0AA86QWR4_9EUKA</name>
<sequence length="197" mass="23620">MYQQQTAPQKCYPDFGWHVNLCYYKILLLRILSNSKEENRKKRKTSRLSEYAMQIYGTLFYDFVPFREIVENTILKTQTFFKKTPRILTKASSLAGRAEISWQEEDSRDLAFQTCKLPEGNEQIYKTCNRQYSQRLYNINITYIRGCVRKSNSVHYMCFVHYVTEVKRWQVLVIFNDIRQAIVTYVNIMWAKKLNND</sequence>
<evidence type="ECO:0000313" key="3">
    <source>
        <dbReference type="Proteomes" id="UP001642409"/>
    </source>
</evidence>
<protein>
    <submittedName>
        <fullName evidence="2">Hypothetical_protein</fullName>
    </submittedName>
</protein>
<reference evidence="1" key="1">
    <citation type="submission" date="2023-06" db="EMBL/GenBank/DDBJ databases">
        <authorList>
            <person name="Kurt Z."/>
        </authorList>
    </citation>
    <scope>NUCLEOTIDE SEQUENCE</scope>
</reference>
<gene>
    <name evidence="2" type="ORF">HINF_LOCUS3936</name>
    <name evidence="1" type="ORF">HINF_LOCUS49852</name>
</gene>
<proteinExistence type="predicted"/>
<evidence type="ECO:0000313" key="1">
    <source>
        <dbReference type="EMBL" id="CAI9962207.1"/>
    </source>
</evidence>
<dbReference type="EMBL" id="CATOUU010000952">
    <property type="protein sequence ID" value="CAI9962207.1"/>
    <property type="molecule type" value="Genomic_DNA"/>
</dbReference>
<dbReference type="EMBL" id="CAXDID020000007">
    <property type="protein sequence ID" value="CAL5976678.1"/>
    <property type="molecule type" value="Genomic_DNA"/>
</dbReference>
<dbReference type="AlphaFoldDB" id="A0AA86QWR4"/>
<dbReference type="Proteomes" id="UP001642409">
    <property type="component" value="Unassembled WGS sequence"/>
</dbReference>
<comment type="caution">
    <text evidence="1">The sequence shown here is derived from an EMBL/GenBank/DDBJ whole genome shotgun (WGS) entry which is preliminary data.</text>
</comment>
<keyword evidence="3" id="KW-1185">Reference proteome</keyword>
<accession>A0AA86QWR4</accession>
<evidence type="ECO:0000313" key="2">
    <source>
        <dbReference type="EMBL" id="CAL5976678.1"/>
    </source>
</evidence>
<organism evidence="1">
    <name type="scientific">Hexamita inflata</name>
    <dbReference type="NCBI Taxonomy" id="28002"/>
    <lineage>
        <taxon>Eukaryota</taxon>
        <taxon>Metamonada</taxon>
        <taxon>Diplomonadida</taxon>
        <taxon>Hexamitidae</taxon>
        <taxon>Hexamitinae</taxon>
        <taxon>Hexamita</taxon>
    </lineage>
</organism>
<reference evidence="2 3" key="2">
    <citation type="submission" date="2024-07" db="EMBL/GenBank/DDBJ databases">
        <authorList>
            <person name="Akdeniz Z."/>
        </authorList>
    </citation>
    <scope>NUCLEOTIDE SEQUENCE [LARGE SCALE GENOMIC DNA]</scope>
</reference>